<dbReference type="GO" id="GO:0051015">
    <property type="term" value="F:actin filament binding"/>
    <property type="evidence" value="ECO:0007669"/>
    <property type="project" value="TreeGrafter"/>
</dbReference>
<evidence type="ECO:0000256" key="1">
    <source>
        <dbReference type="SAM" id="Coils"/>
    </source>
</evidence>
<keyword evidence="1" id="KW-0175">Coiled coil</keyword>
<feature type="compositionally biased region" description="Polar residues" evidence="2">
    <location>
        <begin position="78"/>
        <end position="93"/>
    </location>
</feature>
<feature type="domain" description="GBD/FH3" evidence="3">
    <location>
        <begin position="1"/>
        <end position="368"/>
    </location>
</feature>
<proteinExistence type="predicted"/>
<dbReference type="GO" id="GO:0016477">
    <property type="term" value="P:cell migration"/>
    <property type="evidence" value="ECO:0007669"/>
    <property type="project" value="TreeGrafter"/>
</dbReference>
<dbReference type="InterPro" id="IPR011989">
    <property type="entry name" value="ARM-like"/>
</dbReference>
<feature type="compositionally biased region" description="Polar residues" evidence="2">
    <location>
        <begin position="420"/>
        <end position="429"/>
    </location>
</feature>
<dbReference type="PANTHER" id="PTHR45857:SF4">
    <property type="entry name" value="FORMIN-LIKE PROTEIN"/>
    <property type="match status" value="1"/>
</dbReference>
<name>A0A5K3FPI6_MESCO</name>
<accession>A0A5K3FPI6</accession>
<dbReference type="Pfam" id="PF06367">
    <property type="entry name" value="Drf_FH3"/>
    <property type="match status" value="1"/>
</dbReference>
<dbReference type="InterPro" id="IPR010473">
    <property type="entry name" value="GTPase-bd"/>
</dbReference>
<dbReference type="GO" id="GO:0008360">
    <property type="term" value="P:regulation of cell shape"/>
    <property type="evidence" value="ECO:0007669"/>
    <property type="project" value="TreeGrafter"/>
</dbReference>
<feature type="coiled-coil region" evidence="1">
    <location>
        <begin position="340"/>
        <end position="367"/>
    </location>
</feature>
<dbReference type="WBParaSite" id="MCU_008935-RA">
    <property type="protein sequence ID" value="MCU_008935-RA"/>
    <property type="gene ID" value="MCU_008935"/>
</dbReference>
<dbReference type="InterPro" id="IPR043592">
    <property type="entry name" value="FMNL_animal"/>
</dbReference>
<protein>
    <submittedName>
        <fullName evidence="4">GBD/FH3 domain-containing protein</fullName>
    </submittedName>
</protein>
<evidence type="ECO:0000313" key="4">
    <source>
        <dbReference type="WBParaSite" id="MCU_008935-RA"/>
    </source>
</evidence>
<dbReference type="InterPro" id="IPR014768">
    <property type="entry name" value="GBD/FH3_dom"/>
</dbReference>
<feature type="region of interest" description="Disordered" evidence="2">
    <location>
        <begin position="412"/>
        <end position="481"/>
    </location>
</feature>
<reference evidence="4" key="1">
    <citation type="submission" date="2019-11" db="UniProtKB">
        <authorList>
            <consortium name="WormBaseParasite"/>
        </authorList>
    </citation>
    <scope>IDENTIFICATION</scope>
</reference>
<dbReference type="PROSITE" id="PS51232">
    <property type="entry name" value="GBD_FH3"/>
    <property type="match status" value="1"/>
</dbReference>
<dbReference type="AlphaFoldDB" id="A0A5K3FPI6"/>
<dbReference type="SMART" id="SM01139">
    <property type="entry name" value="Drf_FH3"/>
    <property type="match status" value="1"/>
</dbReference>
<dbReference type="GO" id="GO:0005829">
    <property type="term" value="C:cytosol"/>
    <property type="evidence" value="ECO:0007669"/>
    <property type="project" value="TreeGrafter"/>
</dbReference>
<sequence>MGESLKFLSRYEQLFVVNPNLRTDAFRSAHMNIDTNRRKASMTVEDFAPSSLARRDTPSPSKAKNMRGPSDRPPPTPNFSLSRNKSASPTLKSQSIPLSTSLTLETLKDCLHLCLKCFKTLLNNQDGCAKAFENSEVIEIITFCVLHPNYATKALALDLLSAICLIGGGHPRVLKAFGHFRRTIGESACFETIMNDFRVHEDLPLEQYNLEYSVACIQFINIVVHSPENINLRVYLQYSFTLLGLDDFLRALQARPGDKLNRHVDAYMNNMVNCSLLLDDAEAKEAAVEEVARLEAALEASESTAKQQAASFKQRDLALSELVESLRSKIRDINVAAGLQETANRRIQELEQSLAAAHHQIQLLQNAAETNSNAVVAAASETNSLGQVKPAPNPRQKKPTVCNMTTSTTLPMGFEFPDGDSTQLTGSPSDSRRKSMSLDVLTTTNQSTVSSSDSITRSSLSSSVSSGSDANYGTFSRKSGSITEKPRHGLISCTLISQVSDLCLARKTFANVSTNLSLLLSRLAAASYPKPPSPSPAVALPDWHTPAPLEAARLRRRQHRLRKPEVIGSTQCHQLAAILPDPWATCFASAHRTFKLSAQPVEDGDEAEVDSDAVR</sequence>
<dbReference type="PANTHER" id="PTHR45857">
    <property type="entry name" value="FORMIN-LIKE PROTEIN"/>
    <property type="match status" value="1"/>
</dbReference>
<dbReference type="Gene3D" id="1.25.10.10">
    <property type="entry name" value="Leucine-rich Repeat Variant"/>
    <property type="match status" value="1"/>
</dbReference>
<evidence type="ECO:0000259" key="3">
    <source>
        <dbReference type="PROSITE" id="PS51232"/>
    </source>
</evidence>
<organism evidence="4">
    <name type="scientific">Mesocestoides corti</name>
    <name type="common">Flatworm</name>
    <dbReference type="NCBI Taxonomy" id="53468"/>
    <lineage>
        <taxon>Eukaryota</taxon>
        <taxon>Metazoa</taxon>
        <taxon>Spiralia</taxon>
        <taxon>Lophotrochozoa</taxon>
        <taxon>Platyhelminthes</taxon>
        <taxon>Cestoda</taxon>
        <taxon>Eucestoda</taxon>
        <taxon>Cyclophyllidea</taxon>
        <taxon>Mesocestoididae</taxon>
        <taxon>Mesocestoides</taxon>
    </lineage>
</organism>
<feature type="compositionally biased region" description="Low complexity" evidence="2">
    <location>
        <begin position="442"/>
        <end position="468"/>
    </location>
</feature>
<evidence type="ECO:0000256" key="2">
    <source>
        <dbReference type="SAM" id="MobiDB-lite"/>
    </source>
</evidence>
<dbReference type="InterPro" id="IPR016024">
    <property type="entry name" value="ARM-type_fold"/>
</dbReference>
<dbReference type="SUPFAM" id="SSF48371">
    <property type="entry name" value="ARM repeat"/>
    <property type="match status" value="1"/>
</dbReference>
<dbReference type="Pfam" id="PF06371">
    <property type="entry name" value="Drf_GBD"/>
    <property type="match status" value="1"/>
</dbReference>
<dbReference type="GO" id="GO:0030866">
    <property type="term" value="P:cortical actin cytoskeleton organization"/>
    <property type="evidence" value="ECO:0007669"/>
    <property type="project" value="TreeGrafter"/>
</dbReference>
<feature type="region of interest" description="Disordered" evidence="2">
    <location>
        <begin position="44"/>
        <end position="93"/>
    </location>
</feature>
<dbReference type="InterPro" id="IPR010472">
    <property type="entry name" value="FH3_dom"/>
</dbReference>
<dbReference type="GO" id="GO:0031267">
    <property type="term" value="F:small GTPase binding"/>
    <property type="evidence" value="ECO:0007669"/>
    <property type="project" value="InterPro"/>
</dbReference>
<dbReference type="SMART" id="SM01140">
    <property type="entry name" value="Drf_GBD"/>
    <property type="match status" value="1"/>
</dbReference>
<feature type="compositionally biased region" description="Polar residues" evidence="2">
    <location>
        <begin position="469"/>
        <end position="481"/>
    </location>
</feature>